<comment type="function">
    <text evidence="7">Converts 2C-methyl-D-erythritol 2,4-cyclodiphosphate (ME-2,4cPP) into 1-hydroxy-2-methyl-2-(E)-butenyl 4-diphosphate.</text>
</comment>
<dbReference type="GO" id="GO:0046429">
    <property type="term" value="F:4-hydroxy-3-methylbut-2-en-1-yl diphosphate synthase activity (ferredoxin)"/>
    <property type="evidence" value="ECO:0007669"/>
    <property type="project" value="UniProtKB-UniRule"/>
</dbReference>
<dbReference type="PANTHER" id="PTHR30454:SF0">
    <property type="entry name" value="4-HYDROXY-3-METHYLBUT-2-EN-1-YL DIPHOSPHATE SYNTHASE (FERREDOXIN), CHLOROPLASTIC"/>
    <property type="match status" value="1"/>
</dbReference>
<comment type="cofactor">
    <cofactor evidence="7">
        <name>[4Fe-4S] cluster</name>
        <dbReference type="ChEBI" id="CHEBI:49883"/>
    </cofactor>
    <text evidence="7">Binds 1 [4Fe-4S] cluster.</text>
</comment>
<dbReference type="Proteomes" id="UP000198324">
    <property type="component" value="Unassembled WGS sequence"/>
</dbReference>
<dbReference type="Gene3D" id="3.30.413.10">
    <property type="entry name" value="Sulfite Reductase Hemoprotein, domain 1"/>
    <property type="match status" value="1"/>
</dbReference>
<dbReference type="GO" id="GO:0141197">
    <property type="term" value="F:4-hydroxy-3-methylbut-2-enyl-diphosphate synthase activity (flavodoxin)"/>
    <property type="evidence" value="ECO:0007669"/>
    <property type="project" value="UniProtKB-EC"/>
</dbReference>
<dbReference type="SUPFAM" id="SSF56014">
    <property type="entry name" value="Nitrite and sulphite reductase 4Fe-4S domain-like"/>
    <property type="match status" value="1"/>
</dbReference>
<dbReference type="GO" id="GO:0005506">
    <property type="term" value="F:iron ion binding"/>
    <property type="evidence" value="ECO:0007669"/>
    <property type="project" value="InterPro"/>
</dbReference>
<keyword evidence="6 7" id="KW-0414">Isoprene biosynthesis</keyword>
<keyword evidence="11" id="KW-1185">Reference proteome</keyword>
<dbReference type="PIRSF" id="PIRSF004640">
    <property type="entry name" value="IspG"/>
    <property type="match status" value="1"/>
</dbReference>
<reference evidence="10 11" key="1">
    <citation type="submission" date="2017-06" db="EMBL/GenBank/DDBJ databases">
        <authorList>
            <person name="Kim H.J."/>
            <person name="Triplett B.A."/>
        </authorList>
    </citation>
    <scope>NUCLEOTIDE SEQUENCE [LARGE SCALE GENOMIC DNA]</scope>
    <source>
        <strain evidence="10 11">DSM 13116</strain>
    </source>
</reference>
<feature type="domain" description="IspG C-terminal" evidence="9">
    <location>
        <begin position="275"/>
        <end position="362"/>
    </location>
</feature>
<dbReference type="EC" id="1.17.7.3" evidence="7"/>
<evidence type="ECO:0000256" key="4">
    <source>
        <dbReference type="ARBA" id="ARBA00023004"/>
    </source>
</evidence>
<dbReference type="InterPro" id="IPR004588">
    <property type="entry name" value="IspG_bac-typ"/>
</dbReference>
<dbReference type="InterPro" id="IPR011005">
    <property type="entry name" value="Dihydropteroate_synth-like_sf"/>
</dbReference>
<protein>
    <recommendedName>
        <fullName evidence="7">4-hydroxy-3-methylbut-2-en-1-yl diphosphate synthase (flavodoxin)</fullName>
        <ecNumber evidence="7">1.17.7.3</ecNumber>
    </recommendedName>
    <alternativeName>
        <fullName evidence="7">1-hydroxy-2-methyl-2-(E)-butenyl 4-diphosphate synthase</fullName>
    </alternativeName>
</protein>
<evidence type="ECO:0000256" key="2">
    <source>
        <dbReference type="ARBA" id="ARBA00022723"/>
    </source>
</evidence>
<evidence type="ECO:0000256" key="5">
    <source>
        <dbReference type="ARBA" id="ARBA00023014"/>
    </source>
</evidence>
<sequence>MPLGCGREKGYDRPMLKRKNTRAIKVGTVGVGGDNPVRVQSMTNVDTRDVAAASAQVAELARAGCEIVRLAVPDEQAAASLAAIREASPVPLIADIHFDHRLALMALEAGIDGLRINPGNIGGEAKVDTVVRAAAERAAPIRIGVNSGSVEKDLLARYGGPTPQAMVESALGHVGMLERRGFYDIKISLKSSSVLHTIEAYRLLSDRVDYPLHIGVTEAGTLLPGAVKSAVGLGVLLFQGIGDTLRVSLTHDPVAEIGVAYEILRSLGLRQRGPEVISCPTCGRTEIGLIALAEEVQKRLRDVPEVFKVAVMGCVVNGPGEAREADIGIAGGRGSGIVFRKGEVVRKIRGEENLLPEFMKELDLFLAELRAR</sequence>
<feature type="binding site" evidence="7">
    <location>
        <position position="321"/>
    </location>
    <ligand>
        <name>[4Fe-4S] cluster</name>
        <dbReference type="ChEBI" id="CHEBI:49883"/>
    </ligand>
</feature>
<evidence type="ECO:0000256" key="3">
    <source>
        <dbReference type="ARBA" id="ARBA00023002"/>
    </source>
</evidence>
<dbReference type="InterPro" id="IPR036849">
    <property type="entry name" value="Enolase-like_C_sf"/>
</dbReference>
<keyword evidence="4 7" id="KW-0408">Iron</keyword>
<evidence type="ECO:0000259" key="9">
    <source>
        <dbReference type="Pfam" id="PF26540"/>
    </source>
</evidence>
<dbReference type="FunFam" id="3.20.20.20:FF:000001">
    <property type="entry name" value="4-hydroxy-3-methylbut-2-en-1-yl diphosphate synthase (flavodoxin)"/>
    <property type="match status" value="1"/>
</dbReference>
<organism evidence="10 11">
    <name type="scientific">Humidesulfovibrio mexicanus</name>
    <dbReference type="NCBI Taxonomy" id="147047"/>
    <lineage>
        <taxon>Bacteria</taxon>
        <taxon>Pseudomonadati</taxon>
        <taxon>Thermodesulfobacteriota</taxon>
        <taxon>Desulfovibrionia</taxon>
        <taxon>Desulfovibrionales</taxon>
        <taxon>Desulfovibrionaceae</taxon>
        <taxon>Humidesulfovibrio</taxon>
    </lineage>
</organism>
<dbReference type="InterPro" id="IPR016425">
    <property type="entry name" value="IspG_bac"/>
</dbReference>
<dbReference type="InterPro" id="IPR045854">
    <property type="entry name" value="NO2/SO3_Rdtase_4Fe4S_sf"/>
</dbReference>
<feature type="binding site" evidence="7">
    <location>
        <position position="282"/>
    </location>
    <ligand>
        <name>[4Fe-4S] cluster</name>
        <dbReference type="ChEBI" id="CHEBI:49883"/>
    </ligand>
</feature>
<feature type="binding site" evidence="7">
    <location>
        <position position="279"/>
    </location>
    <ligand>
        <name>[4Fe-4S] cluster</name>
        <dbReference type="ChEBI" id="CHEBI:49883"/>
    </ligand>
</feature>
<evidence type="ECO:0000259" key="8">
    <source>
        <dbReference type="Pfam" id="PF04551"/>
    </source>
</evidence>
<dbReference type="Gene3D" id="3.20.20.20">
    <property type="entry name" value="Dihydropteroate synthase-like"/>
    <property type="match status" value="1"/>
</dbReference>
<dbReference type="Pfam" id="PF04551">
    <property type="entry name" value="GcpE"/>
    <property type="match status" value="1"/>
</dbReference>
<dbReference type="GO" id="GO:0019288">
    <property type="term" value="P:isopentenyl diphosphate biosynthetic process, methylerythritol 4-phosphate pathway"/>
    <property type="evidence" value="ECO:0007669"/>
    <property type="project" value="UniProtKB-UniRule"/>
</dbReference>
<dbReference type="GO" id="GO:0016114">
    <property type="term" value="P:terpenoid biosynthetic process"/>
    <property type="evidence" value="ECO:0007669"/>
    <property type="project" value="InterPro"/>
</dbReference>
<feature type="binding site" evidence="7">
    <location>
        <position position="314"/>
    </location>
    <ligand>
        <name>[4Fe-4S] cluster</name>
        <dbReference type="ChEBI" id="CHEBI:49883"/>
    </ligand>
</feature>
<dbReference type="UniPathway" id="UPA00056">
    <property type="reaction ID" value="UER00096"/>
</dbReference>
<comment type="catalytic activity">
    <reaction evidence="7">
        <text>(2E)-4-hydroxy-3-methylbut-2-enyl diphosphate + oxidized [flavodoxin] + H2O + 2 H(+) = 2-C-methyl-D-erythritol 2,4-cyclic diphosphate + reduced [flavodoxin]</text>
        <dbReference type="Rhea" id="RHEA:43604"/>
        <dbReference type="Rhea" id="RHEA-COMP:10622"/>
        <dbReference type="Rhea" id="RHEA-COMP:10623"/>
        <dbReference type="ChEBI" id="CHEBI:15377"/>
        <dbReference type="ChEBI" id="CHEBI:15378"/>
        <dbReference type="ChEBI" id="CHEBI:57618"/>
        <dbReference type="ChEBI" id="CHEBI:58210"/>
        <dbReference type="ChEBI" id="CHEBI:58483"/>
        <dbReference type="ChEBI" id="CHEBI:128753"/>
        <dbReference type="EC" id="1.17.7.3"/>
    </reaction>
</comment>
<dbReference type="EMBL" id="FZOC01000006">
    <property type="protein sequence ID" value="SNS09319.1"/>
    <property type="molecule type" value="Genomic_DNA"/>
</dbReference>
<evidence type="ECO:0000256" key="7">
    <source>
        <dbReference type="HAMAP-Rule" id="MF_00159"/>
    </source>
</evidence>
<feature type="domain" description="IspG TIM-barrel" evidence="8">
    <location>
        <begin position="21"/>
        <end position="261"/>
    </location>
</feature>
<dbReference type="AlphaFoldDB" id="A0A239BNR8"/>
<keyword evidence="1 7" id="KW-0004">4Fe-4S</keyword>
<dbReference type="Pfam" id="PF26540">
    <property type="entry name" value="GcpE_C"/>
    <property type="match status" value="1"/>
</dbReference>
<keyword evidence="5 7" id="KW-0411">Iron-sulfur</keyword>
<dbReference type="PANTHER" id="PTHR30454">
    <property type="entry name" value="4-HYDROXY-3-METHYLBUT-2-EN-1-YL DIPHOSPHATE SYNTHASE"/>
    <property type="match status" value="1"/>
</dbReference>
<dbReference type="NCBIfam" id="NF001540">
    <property type="entry name" value="PRK00366.1"/>
    <property type="match status" value="1"/>
</dbReference>
<comment type="similarity">
    <text evidence="7">Belongs to the IspG family.</text>
</comment>
<comment type="pathway">
    <text evidence="7">Isoprenoid biosynthesis; isopentenyl diphosphate biosynthesis via DXP pathway; isopentenyl diphosphate from 1-deoxy-D-xylulose 5-phosphate: step 5/6.</text>
</comment>
<evidence type="ECO:0000256" key="1">
    <source>
        <dbReference type="ARBA" id="ARBA00022485"/>
    </source>
</evidence>
<dbReference type="SUPFAM" id="SSF51604">
    <property type="entry name" value="Enolase C-terminal domain-like"/>
    <property type="match status" value="1"/>
</dbReference>
<evidence type="ECO:0000256" key="6">
    <source>
        <dbReference type="ARBA" id="ARBA00023229"/>
    </source>
</evidence>
<dbReference type="InterPro" id="IPR058579">
    <property type="entry name" value="IspG_C"/>
</dbReference>
<accession>A0A239BNR8</accession>
<keyword evidence="3 7" id="KW-0560">Oxidoreductase</keyword>
<dbReference type="GO" id="GO:0051539">
    <property type="term" value="F:4 iron, 4 sulfur cluster binding"/>
    <property type="evidence" value="ECO:0007669"/>
    <property type="project" value="UniProtKB-UniRule"/>
</dbReference>
<gene>
    <name evidence="7" type="primary">ispG</name>
    <name evidence="10" type="ORF">SAMN04488503_2690</name>
</gene>
<proteinExistence type="inferred from homology"/>
<evidence type="ECO:0000313" key="10">
    <source>
        <dbReference type="EMBL" id="SNS09319.1"/>
    </source>
</evidence>
<name>A0A239BNR8_9BACT</name>
<evidence type="ECO:0000313" key="11">
    <source>
        <dbReference type="Proteomes" id="UP000198324"/>
    </source>
</evidence>
<dbReference type="NCBIfam" id="TIGR00612">
    <property type="entry name" value="ispG_gcpE"/>
    <property type="match status" value="1"/>
</dbReference>
<dbReference type="HAMAP" id="MF_00159">
    <property type="entry name" value="IspG"/>
    <property type="match status" value="1"/>
</dbReference>
<keyword evidence="2 7" id="KW-0479">Metal-binding</keyword>
<dbReference type="InterPro" id="IPR058578">
    <property type="entry name" value="IspG_TIM"/>
</dbReference>